<dbReference type="Gene3D" id="1.10.599.10">
    <property type="entry name" value="Aldehyde Ferredoxin Oxidoreductase Protein, subunit A, domain 3"/>
    <property type="match status" value="1"/>
</dbReference>
<dbReference type="SUPFAM" id="SSF48310">
    <property type="entry name" value="Aldehyde ferredoxin oxidoreductase, C-terminal domains"/>
    <property type="match status" value="1"/>
</dbReference>
<organism evidence="10 11">
    <name type="scientific">Synergistes jonesii</name>
    <dbReference type="NCBI Taxonomy" id="2754"/>
    <lineage>
        <taxon>Bacteria</taxon>
        <taxon>Thermotogati</taxon>
        <taxon>Synergistota</taxon>
        <taxon>Synergistia</taxon>
        <taxon>Synergistales</taxon>
        <taxon>Synergistaceae</taxon>
        <taxon>Synergistes</taxon>
    </lineage>
</organism>
<dbReference type="InterPro" id="IPR001203">
    <property type="entry name" value="OxRdtase_Ald_Fedxn_C"/>
</dbReference>
<dbReference type="InterPro" id="IPR036503">
    <property type="entry name" value="Ald_Fedxn_OxRdtase_N_sf"/>
</dbReference>
<dbReference type="PATRIC" id="fig|2754.20.peg.1753"/>
<dbReference type="Pfam" id="PF01314">
    <property type="entry name" value="AFOR_C"/>
    <property type="match status" value="1"/>
</dbReference>
<protein>
    <submittedName>
        <fullName evidence="10">Aldehyde:ferredoxin oxidoreductase</fullName>
    </submittedName>
</protein>
<dbReference type="PANTHER" id="PTHR30038">
    <property type="entry name" value="ALDEHYDE FERREDOXIN OXIDOREDUCTASE"/>
    <property type="match status" value="1"/>
</dbReference>
<evidence type="ECO:0000313" key="10">
    <source>
        <dbReference type="EMBL" id="KEJ91665.1"/>
    </source>
</evidence>
<keyword evidence="4" id="KW-0479">Metal-binding</keyword>
<evidence type="ECO:0000259" key="9">
    <source>
        <dbReference type="SMART" id="SM00790"/>
    </source>
</evidence>
<keyword evidence="3" id="KW-0004">4Fe-4S</keyword>
<gene>
    <name evidence="10" type="ORF">EH55_08300</name>
</gene>
<name>A0A073IQ11_9BACT</name>
<comment type="cofactor">
    <cofactor evidence="8">
        <name>tungstopterin</name>
        <dbReference type="ChEBI" id="CHEBI:30402"/>
    </cofactor>
</comment>
<dbReference type="Pfam" id="PF02730">
    <property type="entry name" value="AFOR_N"/>
    <property type="match status" value="1"/>
</dbReference>
<keyword evidence="11" id="KW-1185">Reference proteome</keyword>
<dbReference type="SUPFAM" id="SSF56228">
    <property type="entry name" value="Aldehyde ferredoxin oxidoreductase, N-terminal domain"/>
    <property type="match status" value="1"/>
</dbReference>
<reference evidence="10 11" key="1">
    <citation type="submission" date="2014-04" db="EMBL/GenBank/DDBJ databases">
        <title>Draft Genome Sequence of Synergistes jonesii.</title>
        <authorList>
            <person name="Coil D.A."/>
            <person name="Eisen J.A."/>
            <person name="Holland-Moritz H.E."/>
        </authorList>
    </citation>
    <scope>NUCLEOTIDE SEQUENCE [LARGE SCALE GENOMIC DNA]</scope>
    <source>
        <strain evidence="10 11">78-1</strain>
    </source>
</reference>
<proteinExistence type="inferred from homology"/>
<evidence type="ECO:0000256" key="7">
    <source>
        <dbReference type="ARBA" id="ARBA00023014"/>
    </source>
</evidence>
<dbReference type="Gene3D" id="3.60.9.10">
    <property type="entry name" value="Aldehyde ferredoxin oxidoreductase, N-terminal domain"/>
    <property type="match status" value="1"/>
</dbReference>
<dbReference type="Proteomes" id="UP000027665">
    <property type="component" value="Unassembled WGS sequence"/>
</dbReference>
<dbReference type="GO" id="GO:0016625">
    <property type="term" value="F:oxidoreductase activity, acting on the aldehyde or oxo group of donors, iron-sulfur protein as acceptor"/>
    <property type="evidence" value="ECO:0007669"/>
    <property type="project" value="InterPro"/>
</dbReference>
<dbReference type="AlphaFoldDB" id="A0A073IQ11"/>
<dbReference type="EMBL" id="JMKI01000038">
    <property type="protein sequence ID" value="KEJ91665.1"/>
    <property type="molecule type" value="Genomic_DNA"/>
</dbReference>
<dbReference type="InterPro" id="IPR051919">
    <property type="entry name" value="W-dependent_AOR"/>
</dbReference>
<comment type="caution">
    <text evidence="10">The sequence shown here is derived from an EMBL/GenBank/DDBJ whole genome shotgun (WGS) entry which is preliminary data.</text>
</comment>
<accession>A0A073IQ11</accession>
<dbReference type="GO" id="GO:0046872">
    <property type="term" value="F:metal ion binding"/>
    <property type="evidence" value="ECO:0007669"/>
    <property type="project" value="UniProtKB-KW"/>
</dbReference>
<keyword evidence="6" id="KW-0408">Iron</keyword>
<evidence type="ECO:0000256" key="6">
    <source>
        <dbReference type="ARBA" id="ARBA00023004"/>
    </source>
</evidence>
<evidence type="ECO:0000256" key="4">
    <source>
        <dbReference type="ARBA" id="ARBA00022723"/>
    </source>
</evidence>
<comment type="similarity">
    <text evidence="2">Belongs to the AOR/FOR family.</text>
</comment>
<dbReference type="eggNOG" id="COG2414">
    <property type="taxonomic scope" value="Bacteria"/>
</dbReference>
<sequence>MSKTPMKLLAEWSYEPAKIHHGYSRETLYVGLGNRDGSYKFEKRSVSDDMIEKFTGGRGFGLKLLWDAVTEKTKWDDPENEIVIAGGPFCGITQYPGAGKCYSVFLSPATKQTYNSNAGGYFAPFLKFSGFDAMELQGKADRPVVVFIDGDGHKVQIFESNLPDINAYAVSEELHEYFAKDEPDKRTISVVSTGIGARTSYWGGMDFSFYDVRRKAVRLKQAGRGGGGTVLYDKGVVAIVVKRTHFTGAENDPVDIKTIQRCGASLHKRIHDLDDKQCKMRSAGTAHLTEIMDAYNLLPVNNYKFGCHKDIDNISSSAYIKLFTQGMADGCWYGCSLACAKGVDHFRLKTGPWKGREVIVDGPEYETAAGLGSNLGVFDPIWTIEANFYADHYGLDTISLGTGMAFVCECYELGLINKENTHGLDLNFGNKDDIMELLHRIAHGSDEFAIACGRGIEEAREYFAEHYGADLATMKKIGMVCQGLEASEYRCQESIAQWGGYFLTLKGPQHDEAWLIFMDMVNKQLPTYEDKAEALFFFPNFRLWFSLQGLCKLPWNDIEPADNGMKYKGIEAARVPEHLQNYLDIFEAITGRHLTRDGMIEQSEKVYNFERIFNLRMGKGTAKYHEAPDRGLGPVWEDEWMERPEYFDEKLKEFGESIEGLSVKEKIALLQKHRRKQWEQLKLAVYKRRGWNKNGIPTLATVKRLGIDYPAVVELLKKHLKPEDEFED</sequence>
<dbReference type="Gene3D" id="1.10.569.10">
    <property type="entry name" value="Aldehyde Ferredoxin Oxidoreductase Protein, subunit A, domain 2"/>
    <property type="match status" value="1"/>
</dbReference>
<dbReference type="InterPro" id="IPR013983">
    <property type="entry name" value="Ald_Fedxn_OxRdtase_N"/>
</dbReference>
<feature type="domain" description="Aldehyde ferredoxin oxidoreductase N-terminal" evidence="9">
    <location>
        <begin position="23"/>
        <end position="245"/>
    </location>
</feature>
<dbReference type="InterPro" id="IPR036021">
    <property type="entry name" value="Tungsten_al_ferr_oxy-like_C"/>
</dbReference>
<dbReference type="GO" id="GO:0009055">
    <property type="term" value="F:electron transfer activity"/>
    <property type="evidence" value="ECO:0007669"/>
    <property type="project" value="InterPro"/>
</dbReference>
<dbReference type="GO" id="GO:0051539">
    <property type="term" value="F:4 iron, 4 sulfur cluster binding"/>
    <property type="evidence" value="ECO:0007669"/>
    <property type="project" value="UniProtKB-KW"/>
</dbReference>
<evidence type="ECO:0000256" key="2">
    <source>
        <dbReference type="ARBA" id="ARBA00011032"/>
    </source>
</evidence>
<keyword evidence="7" id="KW-0411">Iron-sulfur</keyword>
<dbReference type="STRING" id="2754.EH55_08300"/>
<evidence type="ECO:0000313" key="11">
    <source>
        <dbReference type="Proteomes" id="UP000027665"/>
    </source>
</evidence>
<dbReference type="InterPro" id="IPR013984">
    <property type="entry name" value="Ald_Fedxn_OxRdtase_dom2"/>
</dbReference>
<evidence type="ECO:0000256" key="1">
    <source>
        <dbReference type="ARBA" id="ARBA00001966"/>
    </source>
</evidence>
<evidence type="ECO:0000256" key="5">
    <source>
        <dbReference type="ARBA" id="ARBA00023002"/>
    </source>
</evidence>
<dbReference type="PANTHER" id="PTHR30038:SF7">
    <property type="entry name" value="TUNGSTEN-CONTAINING GLYCERALDEHYDE-3-PHOSPHATE:FERREDOXIN OXIDOREDUCTASE"/>
    <property type="match status" value="1"/>
</dbReference>
<dbReference type="OrthoDB" id="9763894at2"/>
<dbReference type="GeneID" id="90984226"/>
<comment type="cofactor">
    <cofactor evidence="1">
        <name>[4Fe-4S] cluster</name>
        <dbReference type="ChEBI" id="CHEBI:49883"/>
    </cofactor>
</comment>
<dbReference type="RefSeq" id="WP_037977543.1">
    <property type="nucleotide sequence ID" value="NZ_JMKI01000038.1"/>
</dbReference>
<keyword evidence="5" id="KW-0560">Oxidoreductase</keyword>
<evidence type="ECO:0000256" key="3">
    <source>
        <dbReference type="ARBA" id="ARBA00022485"/>
    </source>
</evidence>
<evidence type="ECO:0000256" key="8">
    <source>
        <dbReference type="ARBA" id="ARBA00049934"/>
    </source>
</evidence>
<dbReference type="InterPro" id="IPR013985">
    <property type="entry name" value="Ald_Fedxn_OxRdtase_dom3"/>
</dbReference>
<dbReference type="SMART" id="SM00790">
    <property type="entry name" value="AFOR_N"/>
    <property type="match status" value="1"/>
</dbReference>